<evidence type="ECO:0000313" key="4">
    <source>
        <dbReference type="EMBL" id="MBL4929330.1"/>
    </source>
</evidence>
<dbReference type="EMBL" id="JAESVP010000007">
    <property type="protein sequence ID" value="MBL4929330.1"/>
    <property type="molecule type" value="Genomic_DNA"/>
</dbReference>
<dbReference type="InterPro" id="IPR015510">
    <property type="entry name" value="PGRP"/>
</dbReference>
<dbReference type="RefSeq" id="WP_202661866.1">
    <property type="nucleotide sequence ID" value="NZ_JAESVP010000007.1"/>
</dbReference>
<feature type="domain" description="Peptidoglycan recognition protein family" evidence="3">
    <location>
        <begin position="2"/>
        <end position="138"/>
    </location>
</feature>
<dbReference type="SMART" id="SM00644">
    <property type="entry name" value="Ami_2"/>
    <property type="match status" value="1"/>
</dbReference>
<feature type="domain" description="N-acetylmuramoyl-L-alanine amidase" evidence="2">
    <location>
        <begin position="3"/>
        <end position="144"/>
    </location>
</feature>
<proteinExistence type="inferred from homology"/>
<dbReference type="PANTHER" id="PTHR11022">
    <property type="entry name" value="PEPTIDOGLYCAN RECOGNITION PROTEIN"/>
    <property type="match status" value="1"/>
</dbReference>
<name>A0A8J7SU77_9RHOB</name>
<comment type="caution">
    <text evidence="4">The sequence shown here is derived from an EMBL/GenBank/DDBJ whole genome shotgun (WGS) entry which is preliminary data.</text>
</comment>
<dbReference type="CDD" id="cd06583">
    <property type="entry name" value="PGRP"/>
    <property type="match status" value="1"/>
</dbReference>
<dbReference type="PANTHER" id="PTHR11022:SF41">
    <property type="entry name" value="PEPTIDOGLYCAN-RECOGNITION PROTEIN LC-RELATED"/>
    <property type="match status" value="1"/>
</dbReference>
<comment type="similarity">
    <text evidence="1">Belongs to the N-acetylmuramoyl-L-alanine amidase 2 family.</text>
</comment>
<dbReference type="GO" id="GO:0009253">
    <property type="term" value="P:peptidoglycan catabolic process"/>
    <property type="evidence" value="ECO:0007669"/>
    <property type="project" value="InterPro"/>
</dbReference>
<sequence length="154" mass="17265">MVGTLTQGAAKYPVTEICLHTSATSATWWQGKSAGQMRDEIRIWHTRDRGWNDIGYHYVIAPDGTVAVGRPLSVVPAQVEGHNRGVIGICMVPIKDVTKISRFEDWYTPAQRDSVERLIRDIRKMAAIKKISGHNEYAAKLCPGFKVVSKDWMP</sequence>
<dbReference type="SMART" id="SM00701">
    <property type="entry name" value="PGRP"/>
    <property type="match status" value="1"/>
</dbReference>
<gene>
    <name evidence="4" type="ORF">JI744_14580</name>
</gene>
<dbReference type="InterPro" id="IPR002502">
    <property type="entry name" value="Amidase_domain"/>
</dbReference>
<dbReference type="GO" id="GO:0008270">
    <property type="term" value="F:zinc ion binding"/>
    <property type="evidence" value="ECO:0007669"/>
    <property type="project" value="InterPro"/>
</dbReference>
<dbReference type="Proteomes" id="UP000619033">
    <property type="component" value="Unassembled WGS sequence"/>
</dbReference>
<reference evidence="4" key="1">
    <citation type="submission" date="2021-01" db="EMBL/GenBank/DDBJ databases">
        <title>Genome seq and assembly of Tabrizicola sp. KVB23.</title>
        <authorList>
            <person name="Chhetri G."/>
        </authorList>
    </citation>
    <scope>NUCLEOTIDE SEQUENCE</scope>
    <source>
        <strain evidence="4">KVB23</strain>
    </source>
</reference>
<organism evidence="4 5">
    <name type="scientific">Fuscibacter oryzae</name>
    <dbReference type="NCBI Taxonomy" id="2803939"/>
    <lineage>
        <taxon>Bacteria</taxon>
        <taxon>Pseudomonadati</taxon>
        <taxon>Pseudomonadota</taxon>
        <taxon>Alphaproteobacteria</taxon>
        <taxon>Rhodobacterales</taxon>
        <taxon>Paracoccaceae</taxon>
        <taxon>Fuscibacter</taxon>
    </lineage>
</organism>
<dbReference type="AlphaFoldDB" id="A0A8J7SU77"/>
<keyword evidence="5" id="KW-1185">Reference proteome</keyword>
<dbReference type="Gene3D" id="3.40.80.10">
    <property type="entry name" value="Peptidoglycan recognition protein-like"/>
    <property type="match status" value="1"/>
</dbReference>
<dbReference type="InterPro" id="IPR006619">
    <property type="entry name" value="PGRP_domain_met/bac"/>
</dbReference>
<evidence type="ECO:0000259" key="3">
    <source>
        <dbReference type="SMART" id="SM00701"/>
    </source>
</evidence>
<dbReference type="GO" id="GO:0008745">
    <property type="term" value="F:N-acetylmuramoyl-L-alanine amidase activity"/>
    <property type="evidence" value="ECO:0007669"/>
    <property type="project" value="InterPro"/>
</dbReference>
<evidence type="ECO:0000259" key="2">
    <source>
        <dbReference type="SMART" id="SM00644"/>
    </source>
</evidence>
<dbReference type="InterPro" id="IPR036505">
    <property type="entry name" value="Amidase/PGRP_sf"/>
</dbReference>
<protein>
    <submittedName>
        <fullName evidence="4">N-acetylmuramoyl-L-alanine amidase</fullName>
    </submittedName>
</protein>
<accession>A0A8J7SU77</accession>
<evidence type="ECO:0000313" key="5">
    <source>
        <dbReference type="Proteomes" id="UP000619033"/>
    </source>
</evidence>
<dbReference type="SUPFAM" id="SSF55846">
    <property type="entry name" value="N-acetylmuramoyl-L-alanine amidase-like"/>
    <property type="match status" value="1"/>
</dbReference>
<evidence type="ECO:0000256" key="1">
    <source>
        <dbReference type="ARBA" id="ARBA00007553"/>
    </source>
</evidence>
<dbReference type="Pfam" id="PF01510">
    <property type="entry name" value="Amidase_2"/>
    <property type="match status" value="1"/>
</dbReference>